<dbReference type="Proteomes" id="UP000430202">
    <property type="component" value="Unassembled WGS sequence"/>
</dbReference>
<dbReference type="AlphaFoldDB" id="A0A653X4E0"/>
<feature type="region of interest" description="Disordered" evidence="1">
    <location>
        <begin position="47"/>
        <end position="85"/>
    </location>
</feature>
<accession>A0A653X4E0</accession>
<protein>
    <submittedName>
        <fullName evidence="2">Uncharacterized protein</fullName>
    </submittedName>
</protein>
<feature type="compositionally biased region" description="Polar residues" evidence="1">
    <location>
        <begin position="75"/>
        <end position="85"/>
    </location>
</feature>
<dbReference type="PROSITE" id="PS51257">
    <property type="entry name" value="PROKAR_LIPOPROTEIN"/>
    <property type="match status" value="1"/>
</dbReference>
<proteinExistence type="predicted"/>
<gene>
    <name evidence="2" type="ORF">MARI151_60472</name>
</gene>
<keyword evidence="3" id="KW-1185">Reference proteome</keyword>
<evidence type="ECO:0000313" key="3">
    <source>
        <dbReference type="Proteomes" id="UP000430202"/>
    </source>
</evidence>
<feature type="compositionally biased region" description="Basic and acidic residues" evidence="1">
    <location>
        <begin position="187"/>
        <end position="196"/>
    </location>
</feature>
<feature type="region of interest" description="Disordered" evidence="1">
    <location>
        <begin position="187"/>
        <end position="207"/>
    </location>
</feature>
<dbReference type="EMBL" id="CABWLR010000006">
    <property type="protein sequence ID" value="VXC26134.1"/>
    <property type="molecule type" value="Genomic_DNA"/>
</dbReference>
<organism evidence="2 3">
    <name type="scientific">Maribacter litoralis</name>
    <dbReference type="NCBI Taxonomy" id="2059726"/>
    <lineage>
        <taxon>Bacteria</taxon>
        <taxon>Pseudomonadati</taxon>
        <taxon>Bacteroidota</taxon>
        <taxon>Flavobacteriia</taxon>
        <taxon>Flavobacteriales</taxon>
        <taxon>Flavobacteriaceae</taxon>
        <taxon>Maribacter</taxon>
    </lineage>
</organism>
<sequence>MFNQLKETSMKNRNQYNTVLFCLIFAFISSCSSDDTSDDLDATNTTEENLIEDAEPNEEEASTSDTGENDDATETDNSSPCNAENSVYNEADGLVMVEFESGQFSDDWELKTQGDNYTGDGYMVWTGDQFLGNPGNGTVTFKLNITTPGTYRFEWRSSVTTGDQGTEHNDSWLRFADADDFFGEKNDSRVYPKDTGKTPNPNGSSKDGWFKIYRSGNDLDFKWNTSTSDNDAHKIYVTFNTPKIYTMEVSARSSGHAIDKFALFSSSWTMNEATADSIDSSAVTCN</sequence>
<evidence type="ECO:0000256" key="1">
    <source>
        <dbReference type="SAM" id="MobiDB-lite"/>
    </source>
</evidence>
<name>A0A653X4E0_9FLAO</name>
<reference evidence="2 3" key="1">
    <citation type="submission" date="2019-10" db="EMBL/GenBank/DDBJ databases">
        <authorList>
            <person name="Karimi E."/>
        </authorList>
    </citation>
    <scope>NUCLEOTIDE SEQUENCE [LARGE SCALE GENOMIC DNA]</scope>
    <source>
        <strain evidence="2">Maribacter sp. 151</strain>
    </source>
</reference>
<dbReference type="Gene3D" id="2.60.120.260">
    <property type="entry name" value="Galactose-binding domain-like"/>
    <property type="match status" value="1"/>
</dbReference>
<evidence type="ECO:0000313" key="2">
    <source>
        <dbReference type="EMBL" id="VXC26134.1"/>
    </source>
</evidence>
<feature type="compositionally biased region" description="Acidic residues" evidence="1">
    <location>
        <begin position="49"/>
        <end position="74"/>
    </location>
</feature>